<evidence type="ECO:0000313" key="3">
    <source>
        <dbReference type="Proteomes" id="UP001054821"/>
    </source>
</evidence>
<protein>
    <recommendedName>
        <fullName evidence="4">Non-ATPase subunit 9</fullName>
    </recommendedName>
</protein>
<dbReference type="Proteomes" id="UP001054821">
    <property type="component" value="Chromosome 6"/>
</dbReference>
<comment type="caution">
    <text evidence="2">The sequence shown here is derived from an EMBL/GenBank/DDBJ whole genome shotgun (WGS) entry which is preliminary data.</text>
</comment>
<evidence type="ECO:0000256" key="1">
    <source>
        <dbReference type="SAM" id="MobiDB-lite"/>
    </source>
</evidence>
<dbReference type="PANTHER" id="PTHR33018:SF31">
    <property type="entry name" value="TRANSPOSASE, PTTA_EN_SPM, PLANT"/>
    <property type="match status" value="1"/>
</dbReference>
<dbReference type="AlphaFoldDB" id="A0AAD4VFR4"/>
<evidence type="ECO:0000313" key="2">
    <source>
        <dbReference type="EMBL" id="KAI5324260.1"/>
    </source>
</evidence>
<organism evidence="2 3">
    <name type="scientific">Prunus dulcis</name>
    <name type="common">Almond</name>
    <name type="synonym">Amygdalus dulcis</name>
    <dbReference type="NCBI Taxonomy" id="3755"/>
    <lineage>
        <taxon>Eukaryota</taxon>
        <taxon>Viridiplantae</taxon>
        <taxon>Streptophyta</taxon>
        <taxon>Embryophyta</taxon>
        <taxon>Tracheophyta</taxon>
        <taxon>Spermatophyta</taxon>
        <taxon>Magnoliopsida</taxon>
        <taxon>eudicotyledons</taxon>
        <taxon>Gunneridae</taxon>
        <taxon>Pentapetalae</taxon>
        <taxon>rosids</taxon>
        <taxon>fabids</taxon>
        <taxon>Rosales</taxon>
        <taxon>Rosaceae</taxon>
        <taxon>Amygdaloideae</taxon>
        <taxon>Amygdaleae</taxon>
        <taxon>Prunus</taxon>
    </lineage>
</organism>
<feature type="compositionally biased region" description="Basic and acidic residues" evidence="1">
    <location>
        <begin position="1"/>
        <end position="11"/>
    </location>
</feature>
<keyword evidence="3" id="KW-1185">Reference proteome</keyword>
<dbReference type="EMBL" id="JAJFAZ020000006">
    <property type="protein sequence ID" value="KAI5324260.1"/>
    <property type="molecule type" value="Genomic_DNA"/>
</dbReference>
<sequence length="142" mass="16701">MRFASFDEKEPNNTTTFDEDAKSSRGINTMSHVVKRKIQKLKHVVEYNKIRRPHGRATIELESYIRVLARTKVPLVDKKWTELPKDKEQIWEAVEMAYVIGQRGKKMVLSSAAKKWKDFKSTLTRQYILPLKNDKEKLKEPL</sequence>
<gene>
    <name evidence="2" type="ORF">L3X38_033333</name>
</gene>
<name>A0AAD4VFR4_PRUDU</name>
<dbReference type="PANTHER" id="PTHR33018">
    <property type="entry name" value="OS10G0338966 PROTEIN-RELATED"/>
    <property type="match status" value="1"/>
</dbReference>
<feature type="region of interest" description="Disordered" evidence="1">
    <location>
        <begin position="1"/>
        <end position="23"/>
    </location>
</feature>
<proteinExistence type="predicted"/>
<evidence type="ECO:0008006" key="4">
    <source>
        <dbReference type="Google" id="ProtNLM"/>
    </source>
</evidence>
<accession>A0AAD4VFR4</accession>
<reference evidence="2 3" key="1">
    <citation type="journal article" date="2022" name="G3 (Bethesda)">
        <title>Whole-genome sequence and methylome profiling of the almond [Prunus dulcis (Mill.) D.A. Webb] cultivar 'Nonpareil'.</title>
        <authorList>
            <person name="D'Amico-Willman K.M."/>
            <person name="Ouma W.Z."/>
            <person name="Meulia T."/>
            <person name="Sideli G.M."/>
            <person name="Gradziel T.M."/>
            <person name="Fresnedo-Ramirez J."/>
        </authorList>
    </citation>
    <scope>NUCLEOTIDE SEQUENCE [LARGE SCALE GENOMIC DNA]</scope>
    <source>
        <strain evidence="2">Clone GOH B32 T37-40</strain>
    </source>
</reference>